<gene>
    <name evidence="1" type="ORF">BT62DRAFT_1014025</name>
    <name evidence="2" type="ORF">BT62DRAFT_999357</name>
</gene>
<dbReference type="EMBL" id="MU250524">
    <property type="protein sequence ID" value="KAG7451686.1"/>
    <property type="molecule type" value="Genomic_DNA"/>
</dbReference>
<dbReference type="EMBL" id="MU250598">
    <property type="protein sequence ID" value="KAG7439352.1"/>
    <property type="molecule type" value="Genomic_DNA"/>
</dbReference>
<dbReference type="PANTHER" id="PTHR33927:SF5">
    <property type="entry name" value="ENZYME, PUTATIVE (AFU_ORTHOLOGUE AFUA_8G01222)-RELATED"/>
    <property type="match status" value="1"/>
</dbReference>
<dbReference type="PANTHER" id="PTHR33927">
    <property type="entry name" value="TRANSMEMBRANE PROTEIN"/>
    <property type="match status" value="1"/>
</dbReference>
<proteinExistence type="predicted"/>
<evidence type="ECO:0000313" key="2">
    <source>
        <dbReference type="EMBL" id="KAG7451686.1"/>
    </source>
</evidence>
<accession>A0A9P7VEY7</accession>
<keyword evidence="3" id="KW-1185">Reference proteome</keyword>
<protein>
    <submittedName>
        <fullName evidence="1">Uncharacterized protein</fullName>
    </submittedName>
</protein>
<dbReference type="GeneID" id="66100431"/>
<dbReference type="AlphaFoldDB" id="A0A9P7VEY7"/>
<dbReference type="InterPro" id="IPR052979">
    <property type="entry name" value="Adenylate-forming_domain"/>
</dbReference>
<evidence type="ECO:0000313" key="3">
    <source>
        <dbReference type="Proteomes" id="UP000812287"/>
    </source>
</evidence>
<dbReference type="RefSeq" id="XP_043032852.1">
    <property type="nucleotide sequence ID" value="XM_043178144.1"/>
</dbReference>
<dbReference type="Proteomes" id="UP000812287">
    <property type="component" value="Unassembled WGS sequence"/>
</dbReference>
<sequence>MTGISQIYNEFLWGIEPPTGPPRPFGRYPSTSRSLSPALRCVLEFQTIENLIFDICPKMETSFPHSTSSSPNCPTVHHSPEKSTITIDAEKQVNPWDSYEEDEMPEETQPHLVRNLRLQAFSIYRRLFSVAFLTDMGIFISYAIRSYQTALVAVANIFFAILMRHERVINSIACSVPQSWPFFIRPTAARVCHNGGNHSGAAAV</sequence>
<dbReference type="OrthoDB" id="3067608at2759"/>
<name>A0A9P7VEY7_9AGAR</name>
<organism evidence="1 3">
    <name type="scientific">Guyanagaster necrorhizus</name>
    <dbReference type="NCBI Taxonomy" id="856835"/>
    <lineage>
        <taxon>Eukaryota</taxon>
        <taxon>Fungi</taxon>
        <taxon>Dikarya</taxon>
        <taxon>Basidiomycota</taxon>
        <taxon>Agaricomycotina</taxon>
        <taxon>Agaricomycetes</taxon>
        <taxon>Agaricomycetidae</taxon>
        <taxon>Agaricales</taxon>
        <taxon>Marasmiineae</taxon>
        <taxon>Physalacriaceae</taxon>
        <taxon>Guyanagaster</taxon>
    </lineage>
</organism>
<comment type="caution">
    <text evidence="1">The sequence shown here is derived from an EMBL/GenBank/DDBJ whole genome shotgun (WGS) entry which is preliminary data.</text>
</comment>
<evidence type="ECO:0000313" key="1">
    <source>
        <dbReference type="EMBL" id="KAG7439352.1"/>
    </source>
</evidence>
<reference evidence="1" key="1">
    <citation type="submission" date="2020-11" db="EMBL/GenBank/DDBJ databases">
        <title>Adaptations for nitrogen fixation in a non-lichenized fungal sporocarp promotes dispersal by wood-feeding termites.</title>
        <authorList>
            <consortium name="DOE Joint Genome Institute"/>
            <person name="Koch R.A."/>
            <person name="Yoon G."/>
            <person name="Arayal U."/>
            <person name="Lail K."/>
            <person name="Amirebrahimi M."/>
            <person name="Labutti K."/>
            <person name="Lipzen A."/>
            <person name="Riley R."/>
            <person name="Barry K."/>
            <person name="Henrissat B."/>
            <person name="Grigoriev I.V."/>
            <person name="Herr J.R."/>
            <person name="Aime M.C."/>
        </authorList>
    </citation>
    <scope>NUCLEOTIDE SEQUENCE</scope>
    <source>
        <strain evidence="1">MCA 3950</strain>
    </source>
</reference>